<dbReference type="AlphaFoldDB" id="A0A839Z3J4"/>
<dbReference type="RefSeq" id="WP_183189447.1">
    <property type="nucleotide sequence ID" value="NZ_JACICD010000003.1"/>
</dbReference>
<keyword evidence="8 9" id="KW-0119">Carbohydrate metabolism</keyword>
<evidence type="ECO:0000256" key="9">
    <source>
        <dbReference type="HAMAP-Rule" id="MF_01987"/>
    </source>
</evidence>
<comment type="catalytic activity">
    <reaction evidence="9">
        <text>D-ribose + ATP = D-ribose 5-phosphate + ADP + H(+)</text>
        <dbReference type="Rhea" id="RHEA:13697"/>
        <dbReference type="ChEBI" id="CHEBI:15378"/>
        <dbReference type="ChEBI" id="CHEBI:30616"/>
        <dbReference type="ChEBI" id="CHEBI:47013"/>
        <dbReference type="ChEBI" id="CHEBI:78346"/>
        <dbReference type="ChEBI" id="CHEBI:456216"/>
        <dbReference type="EC" id="2.7.1.15"/>
    </reaction>
</comment>
<keyword evidence="9" id="KW-0963">Cytoplasm</keyword>
<dbReference type="GO" id="GO:0019303">
    <property type="term" value="P:D-ribose catabolic process"/>
    <property type="evidence" value="ECO:0007669"/>
    <property type="project" value="UniProtKB-UniRule"/>
</dbReference>
<evidence type="ECO:0000256" key="7">
    <source>
        <dbReference type="ARBA" id="ARBA00022958"/>
    </source>
</evidence>
<keyword evidence="7 9" id="KW-0630">Potassium</keyword>
<dbReference type="SUPFAM" id="SSF53613">
    <property type="entry name" value="Ribokinase-like"/>
    <property type="match status" value="1"/>
</dbReference>
<dbReference type="InterPro" id="IPR011611">
    <property type="entry name" value="PfkB_dom"/>
</dbReference>
<feature type="binding site" evidence="9">
    <location>
        <position position="280"/>
    </location>
    <ligand>
        <name>K(+)</name>
        <dbReference type="ChEBI" id="CHEBI:29103"/>
    </ligand>
</feature>
<comment type="subunit">
    <text evidence="9">Homodimer.</text>
</comment>
<accession>A0A839Z3J4</accession>
<feature type="active site" description="Proton acceptor" evidence="9">
    <location>
        <position position="247"/>
    </location>
</feature>
<dbReference type="Proteomes" id="UP000533469">
    <property type="component" value="Unassembled WGS sequence"/>
</dbReference>
<comment type="activity regulation">
    <text evidence="9">Activated by a monovalent cation that binds near, but not in, the active site. The most likely occupant of the site in vivo is potassium. Ion binding induces a conformational change that may alter substrate affinity.</text>
</comment>
<feature type="binding site" evidence="9">
    <location>
        <position position="282"/>
    </location>
    <ligand>
        <name>K(+)</name>
        <dbReference type="ChEBI" id="CHEBI:29103"/>
    </ligand>
</feature>
<dbReference type="Pfam" id="PF00294">
    <property type="entry name" value="PfkB"/>
    <property type="match status" value="1"/>
</dbReference>
<dbReference type="GO" id="GO:0046872">
    <property type="term" value="F:metal ion binding"/>
    <property type="evidence" value="ECO:0007669"/>
    <property type="project" value="UniProtKB-KW"/>
</dbReference>
<evidence type="ECO:0000256" key="8">
    <source>
        <dbReference type="ARBA" id="ARBA00023277"/>
    </source>
</evidence>
<dbReference type="PANTHER" id="PTHR10584">
    <property type="entry name" value="SUGAR KINASE"/>
    <property type="match status" value="1"/>
</dbReference>
<keyword evidence="6 9" id="KW-0460">Magnesium</keyword>
<feature type="binding site" evidence="9">
    <location>
        <position position="247"/>
    </location>
    <ligand>
        <name>substrate</name>
    </ligand>
</feature>
<evidence type="ECO:0000256" key="1">
    <source>
        <dbReference type="ARBA" id="ARBA00022679"/>
    </source>
</evidence>
<dbReference type="EMBL" id="JACICD010000003">
    <property type="protein sequence ID" value="MBB3771274.1"/>
    <property type="molecule type" value="Genomic_DNA"/>
</dbReference>
<dbReference type="InterPro" id="IPR011877">
    <property type="entry name" value="Ribokinase"/>
</dbReference>
<evidence type="ECO:0000313" key="12">
    <source>
        <dbReference type="Proteomes" id="UP000533469"/>
    </source>
</evidence>
<evidence type="ECO:0000256" key="6">
    <source>
        <dbReference type="ARBA" id="ARBA00022842"/>
    </source>
</evidence>
<evidence type="ECO:0000256" key="5">
    <source>
        <dbReference type="ARBA" id="ARBA00022840"/>
    </source>
</evidence>
<feature type="binding site" evidence="9">
    <location>
        <begin position="37"/>
        <end position="41"/>
    </location>
    <ligand>
        <name>substrate</name>
    </ligand>
</feature>
<comment type="similarity">
    <text evidence="9">Belongs to the carbohydrate kinase PfkB family. Ribokinase subfamily.</text>
</comment>
<evidence type="ECO:0000313" key="11">
    <source>
        <dbReference type="EMBL" id="MBB3771274.1"/>
    </source>
</evidence>
<keyword evidence="1 9" id="KW-0808">Transferase</keyword>
<reference evidence="11 12" key="1">
    <citation type="submission" date="2020-08" db="EMBL/GenBank/DDBJ databases">
        <title>Genomic Encyclopedia of Type Strains, Phase IV (KMG-IV): sequencing the most valuable type-strain genomes for metagenomic binning, comparative biology and taxonomic classification.</title>
        <authorList>
            <person name="Goeker M."/>
        </authorList>
    </citation>
    <scope>NUCLEOTIDE SEQUENCE [LARGE SCALE GENOMIC DNA]</scope>
    <source>
        <strain evidence="11 12">DSM 5895</strain>
    </source>
</reference>
<dbReference type="HAMAP" id="MF_01987">
    <property type="entry name" value="Ribokinase"/>
    <property type="match status" value="1"/>
</dbReference>
<name>A0A839Z3J4_9HYPH</name>
<keyword evidence="5 9" id="KW-0067">ATP-binding</keyword>
<gene>
    <name evidence="9" type="primary">rbsK</name>
    <name evidence="11" type="ORF">FHS55_001873</name>
</gene>
<dbReference type="Gene3D" id="3.40.1190.20">
    <property type="match status" value="1"/>
</dbReference>
<dbReference type="GO" id="GO:0005524">
    <property type="term" value="F:ATP binding"/>
    <property type="evidence" value="ECO:0007669"/>
    <property type="project" value="UniProtKB-UniRule"/>
</dbReference>
<comment type="function">
    <text evidence="9">Catalyzes the phosphorylation of ribose at O-5 in a reaction requiring ATP and magnesium. The resulting D-ribose-5-phosphate can then be used either for sythesis of nucleotides, histidine, and tryptophan, or as a component of the pentose phosphate pathway.</text>
</comment>
<feature type="binding site" evidence="9">
    <location>
        <begin position="9"/>
        <end position="11"/>
    </location>
    <ligand>
        <name>substrate</name>
    </ligand>
</feature>
<organism evidence="11 12">
    <name type="scientific">Ancylobacter tetraedralis</name>
    <dbReference type="NCBI Taxonomy" id="217068"/>
    <lineage>
        <taxon>Bacteria</taxon>
        <taxon>Pseudomonadati</taxon>
        <taxon>Pseudomonadota</taxon>
        <taxon>Alphaproteobacteria</taxon>
        <taxon>Hyphomicrobiales</taxon>
        <taxon>Xanthobacteraceae</taxon>
        <taxon>Ancylobacter</taxon>
    </lineage>
</organism>
<feature type="domain" description="Carbohydrate kinase PfkB" evidence="10">
    <location>
        <begin position="2"/>
        <end position="289"/>
    </location>
</feature>
<feature type="binding site" evidence="9">
    <location>
        <begin position="246"/>
        <end position="247"/>
    </location>
    <ligand>
        <name>ATP</name>
        <dbReference type="ChEBI" id="CHEBI:30616"/>
    </ligand>
</feature>
<dbReference type="UniPathway" id="UPA00916">
    <property type="reaction ID" value="UER00889"/>
</dbReference>
<dbReference type="CDD" id="cd01174">
    <property type="entry name" value="ribokinase"/>
    <property type="match status" value="1"/>
</dbReference>
<evidence type="ECO:0000256" key="4">
    <source>
        <dbReference type="ARBA" id="ARBA00022777"/>
    </source>
</evidence>
<comment type="pathway">
    <text evidence="9">Carbohydrate metabolism; D-ribose degradation; D-ribose 5-phosphate from beta-D-ribopyranose: step 2/2.</text>
</comment>
<dbReference type="GO" id="GO:0004747">
    <property type="term" value="F:ribokinase activity"/>
    <property type="evidence" value="ECO:0007669"/>
    <property type="project" value="UniProtKB-UniRule"/>
</dbReference>
<dbReference type="PRINTS" id="PR00990">
    <property type="entry name" value="RIBOKINASE"/>
</dbReference>
<comment type="subcellular location">
    <subcellularLocation>
        <location evidence="9">Cytoplasm</location>
    </subcellularLocation>
</comment>
<evidence type="ECO:0000256" key="3">
    <source>
        <dbReference type="ARBA" id="ARBA00022741"/>
    </source>
</evidence>
<comment type="cofactor">
    <cofactor evidence="9">
        <name>Mg(2+)</name>
        <dbReference type="ChEBI" id="CHEBI:18420"/>
    </cofactor>
    <text evidence="9">Requires a divalent cation, most likely magnesium in vivo, as an electrophilic catalyst to aid phosphoryl group transfer. It is the chelate of the metal and the nucleotide that is the actual substrate.</text>
</comment>
<sequence length="300" mass="30725">MIIVFGSINLDLVTEVPHIPAPGETVIGPGFRTIPGGKGANQAVAAARSGARVAFVGAVGRDDFGTLALRSLAGSGVDLAGVARVDTPTGVAFISVDAQGENAIVVAAGANYAVDASRLAALAAPPGSVLLLQREIRDEALFAAVHLAGQRGWRTMLNAAPSGRVPDDILRRIDTLIVNEHEAQHVAREAGLTAADAHGAAQELHRSYGLTVVVTVGADGVVAFRDGVIHRQPAPRVEAIDTTAAGDSFVGSFAAAMDEGRPFAEALRRGVVAGSLACTRAGAQDSIPDRAAIDAWVDRA</sequence>
<feature type="binding site" evidence="9">
    <location>
        <position position="286"/>
    </location>
    <ligand>
        <name>K(+)</name>
        <dbReference type="ChEBI" id="CHEBI:29103"/>
    </ligand>
</feature>
<dbReference type="InterPro" id="IPR002139">
    <property type="entry name" value="Ribo/fructo_kinase"/>
</dbReference>
<dbReference type="GO" id="GO:0005829">
    <property type="term" value="C:cytosol"/>
    <property type="evidence" value="ECO:0007669"/>
    <property type="project" value="TreeGrafter"/>
</dbReference>
<feature type="binding site" evidence="9">
    <location>
        <begin position="215"/>
        <end position="220"/>
    </location>
    <ligand>
        <name>ATP</name>
        <dbReference type="ChEBI" id="CHEBI:30616"/>
    </ligand>
</feature>
<feature type="binding site" evidence="9">
    <location>
        <position position="243"/>
    </location>
    <ligand>
        <name>K(+)</name>
        <dbReference type="ChEBI" id="CHEBI:29103"/>
    </ligand>
</feature>
<dbReference type="PANTHER" id="PTHR10584:SF166">
    <property type="entry name" value="RIBOKINASE"/>
    <property type="match status" value="1"/>
</dbReference>
<keyword evidence="12" id="KW-1185">Reference proteome</keyword>
<protein>
    <recommendedName>
        <fullName evidence="9">Ribokinase</fullName>
        <shortName evidence="9">RK</shortName>
        <ecNumber evidence="9">2.7.1.15</ecNumber>
    </recommendedName>
</protein>
<evidence type="ECO:0000256" key="2">
    <source>
        <dbReference type="ARBA" id="ARBA00022723"/>
    </source>
</evidence>
<keyword evidence="3 9" id="KW-0547">Nucleotide-binding</keyword>
<feature type="binding site" evidence="9">
    <location>
        <position position="277"/>
    </location>
    <ligand>
        <name>K(+)</name>
        <dbReference type="ChEBI" id="CHEBI:29103"/>
    </ligand>
</feature>
<feature type="binding site" evidence="9">
    <location>
        <position position="135"/>
    </location>
    <ligand>
        <name>substrate</name>
    </ligand>
</feature>
<comment type="caution">
    <text evidence="9">Lacks conserved residue(s) required for the propagation of feature annotation.</text>
</comment>
<dbReference type="InterPro" id="IPR029056">
    <property type="entry name" value="Ribokinase-like"/>
</dbReference>
<evidence type="ECO:0000259" key="10">
    <source>
        <dbReference type="Pfam" id="PF00294"/>
    </source>
</evidence>
<feature type="binding site" evidence="9">
    <location>
        <position position="241"/>
    </location>
    <ligand>
        <name>K(+)</name>
        <dbReference type="ChEBI" id="CHEBI:29103"/>
    </ligand>
</feature>
<keyword evidence="4 9" id="KW-0418">Kinase</keyword>
<dbReference type="EC" id="2.7.1.15" evidence="9"/>
<feature type="binding site" evidence="9">
    <location>
        <position position="179"/>
    </location>
    <ligand>
        <name>ATP</name>
        <dbReference type="ChEBI" id="CHEBI:30616"/>
    </ligand>
</feature>
<keyword evidence="2 9" id="KW-0479">Metal-binding</keyword>
<comment type="caution">
    <text evidence="11">The sequence shown here is derived from an EMBL/GenBank/DDBJ whole genome shotgun (WGS) entry which is preliminary data.</text>
</comment>
<proteinExistence type="inferred from homology"/>